<dbReference type="SUPFAM" id="SSF46689">
    <property type="entry name" value="Homeodomain-like"/>
    <property type="match status" value="1"/>
</dbReference>
<dbReference type="Gene3D" id="3.30.565.10">
    <property type="entry name" value="Histidine kinase-like ATPase, C-terminal domain"/>
    <property type="match status" value="1"/>
</dbReference>
<dbReference type="RefSeq" id="WP_090148623.1">
    <property type="nucleotide sequence ID" value="NZ_FNAN01000005.1"/>
</dbReference>
<feature type="domain" description="HTH araC/xylS-type" evidence="9">
    <location>
        <begin position="1226"/>
        <end position="1325"/>
    </location>
</feature>
<dbReference type="Pfam" id="PF07495">
    <property type="entry name" value="Y_Y_Y"/>
    <property type="match status" value="1"/>
</dbReference>
<dbReference type="Pfam" id="PF02518">
    <property type="entry name" value="HATPase_c"/>
    <property type="match status" value="1"/>
</dbReference>
<dbReference type="InterPro" id="IPR003594">
    <property type="entry name" value="HATPase_dom"/>
</dbReference>
<dbReference type="InterPro" id="IPR001789">
    <property type="entry name" value="Sig_transdc_resp-reg_receiver"/>
</dbReference>
<dbReference type="SMART" id="SM00342">
    <property type="entry name" value="HTH_ARAC"/>
    <property type="match status" value="1"/>
</dbReference>
<keyword evidence="13" id="KW-1185">Reference proteome</keyword>
<dbReference type="GO" id="GO:0000155">
    <property type="term" value="F:phosphorelay sensor kinase activity"/>
    <property type="evidence" value="ECO:0007669"/>
    <property type="project" value="InterPro"/>
</dbReference>
<dbReference type="Pfam" id="PF12833">
    <property type="entry name" value="HTH_18"/>
    <property type="match status" value="1"/>
</dbReference>
<dbReference type="Pfam" id="PF00072">
    <property type="entry name" value="Response_reg"/>
    <property type="match status" value="1"/>
</dbReference>
<dbReference type="PANTHER" id="PTHR43547">
    <property type="entry name" value="TWO-COMPONENT HISTIDINE KINASE"/>
    <property type="match status" value="1"/>
</dbReference>
<dbReference type="PROSITE" id="PS50110">
    <property type="entry name" value="RESPONSE_REGULATORY"/>
    <property type="match status" value="1"/>
</dbReference>
<dbReference type="SUPFAM" id="SSF47384">
    <property type="entry name" value="Homodimeric domain of signal transducing histidine kinase"/>
    <property type="match status" value="1"/>
</dbReference>
<dbReference type="Gene3D" id="3.40.50.2300">
    <property type="match status" value="1"/>
</dbReference>
<dbReference type="PROSITE" id="PS50109">
    <property type="entry name" value="HIS_KIN"/>
    <property type="match status" value="1"/>
</dbReference>
<evidence type="ECO:0000256" key="2">
    <source>
        <dbReference type="ARBA" id="ARBA00012438"/>
    </source>
</evidence>
<dbReference type="InterPro" id="IPR013783">
    <property type="entry name" value="Ig-like_fold"/>
</dbReference>
<dbReference type="InterPro" id="IPR011110">
    <property type="entry name" value="Reg_prop"/>
</dbReference>
<dbReference type="InterPro" id="IPR011123">
    <property type="entry name" value="Y_Y_Y"/>
</dbReference>
<protein>
    <recommendedName>
        <fullName evidence="2">histidine kinase</fullName>
        <ecNumber evidence="2">2.7.13.3</ecNumber>
    </recommendedName>
</protein>
<dbReference type="EMBL" id="FNAN01000005">
    <property type="protein sequence ID" value="SDE46556.1"/>
    <property type="molecule type" value="Genomic_DNA"/>
</dbReference>
<dbReference type="FunFam" id="2.60.40.10:FF:000791">
    <property type="entry name" value="Two-component system sensor histidine kinase/response regulator"/>
    <property type="match status" value="1"/>
</dbReference>
<dbReference type="CDD" id="cd17574">
    <property type="entry name" value="REC_OmpR"/>
    <property type="match status" value="1"/>
</dbReference>
<dbReference type="PROSITE" id="PS01124">
    <property type="entry name" value="HTH_ARAC_FAMILY_2"/>
    <property type="match status" value="1"/>
</dbReference>
<evidence type="ECO:0000259" key="10">
    <source>
        <dbReference type="PROSITE" id="PS50109"/>
    </source>
</evidence>
<evidence type="ECO:0000256" key="1">
    <source>
        <dbReference type="ARBA" id="ARBA00000085"/>
    </source>
</evidence>
<keyword evidence="5" id="KW-0238">DNA-binding</keyword>
<dbReference type="EC" id="2.7.13.3" evidence="2"/>
<keyword evidence="6" id="KW-0804">Transcription</keyword>
<feature type="transmembrane region" description="Helical" evidence="8">
    <location>
        <begin position="778"/>
        <end position="800"/>
    </location>
</feature>
<evidence type="ECO:0000256" key="4">
    <source>
        <dbReference type="ARBA" id="ARBA00023015"/>
    </source>
</evidence>
<dbReference type="InterPro" id="IPR009057">
    <property type="entry name" value="Homeodomain-like_sf"/>
</dbReference>
<dbReference type="Proteomes" id="UP000198748">
    <property type="component" value="Unassembled WGS sequence"/>
</dbReference>
<dbReference type="Gene3D" id="2.130.10.10">
    <property type="entry name" value="YVTN repeat-like/Quinoprotein amine dehydrogenase"/>
    <property type="match status" value="3"/>
</dbReference>
<keyword evidence="3 7" id="KW-0597">Phosphoprotein</keyword>
<dbReference type="SMART" id="SM00387">
    <property type="entry name" value="HATPase_c"/>
    <property type="match status" value="1"/>
</dbReference>
<dbReference type="PANTHER" id="PTHR43547:SF2">
    <property type="entry name" value="HYBRID SIGNAL TRANSDUCTION HISTIDINE KINASE C"/>
    <property type="match status" value="1"/>
</dbReference>
<dbReference type="InterPro" id="IPR036890">
    <property type="entry name" value="HATPase_C_sf"/>
</dbReference>
<organism evidence="12 13">
    <name type="scientific">Dyadobacter soli</name>
    <dbReference type="NCBI Taxonomy" id="659014"/>
    <lineage>
        <taxon>Bacteria</taxon>
        <taxon>Pseudomonadati</taxon>
        <taxon>Bacteroidota</taxon>
        <taxon>Cytophagia</taxon>
        <taxon>Cytophagales</taxon>
        <taxon>Spirosomataceae</taxon>
        <taxon>Dyadobacter</taxon>
    </lineage>
</organism>
<keyword evidence="8" id="KW-1133">Transmembrane helix</keyword>
<dbReference type="STRING" id="659014.SAMN04487996_105125"/>
<dbReference type="SUPFAM" id="SSF63829">
    <property type="entry name" value="Calcium-dependent phosphotriesterase"/>
    <property type="match status" value="3"/>
</dbReference>
<dbReference type="SMART" id="SM00388">
    <property type="entry name" value="HisKA"/>
    <property type="match status" value="1"/>
</dbReference>
<feature type="modified residue" description="4-aspartylphosphate" evidence="7">
    <location>
        <position position="1125"/>
    </location>
</feature>
<evidence type="ECO:0000256" key="8">
    <source>
        <dbReference type="SAM" id="Phobius"/>
    </source>
</evidence>
<evidence type="ECO:0000259" key="11">
    <source>
        <dbReference type="PROSITE" id="PS50110"/>
    </source>
</evidence>
<dbReference type="Pfam" id="PF07494">
    <property type="entry name" value="Reg_prop"/>
    <property type="match status" value="2"/>
</dbReference>
<feature type="domain" description="Histidine kinase" evidence="10">
    <location>
        <begin position="821"/>
        <end position="1039"/>
    </location>
</feature>
<evidence type="ECO:0000313" key="12">
    <source>
        <dbReference type="EMBL" id="SDE46556.1"/>
    </source>
</evidence>
<keyword evidence="4" id="KW-0805">Transcription regulation</keyword>
<evidence type="ECO:0000256" key="3">
    <source>
        <dbReference type="ARBA" id="ARBA00022553"/>
    </source>
</evidence>
<dbReference type="Gene3D" id="2.60.40.10">
    <property type="entry name" value="Immunoglobulins"/>
    <property type="match status" value="1"/>
</dbReference>
<dbReference type="SMART" id="SM00448">
    <property type="entry name" value="REC"/>
    <property type="match status" value="1"/>
</dbReference>
<dbReference type="PRINTS" id="PR00344">
    <property type="entry name" value="BCTRLSENSOR"/>
</dbReference>
<dbReference type="Gene3D" id="1.10.287.130">
    <property type="match status" value="1"/>
</dbReference>
<dbReference type="SUPFAM" id="SSF52172">
    <property type="entry name" value="CheY-like"/>
    <property type="match status" value="1"/>
</dbReference>
<keyword evidence="8" id="KW-0812">Transmembrane</keyword>
<name>A0A1G7D6I3_9BACT</name>
<keyword evidence="8" id="KW-0472">Membrane</keyword>
<dbReference type="InterPro" id="IPR003661">
    <property type="entry name" value="HisK_dim/P_dom"/>
</dbReference>
<dbReference type="InterPro" id="IPR004358">
    <property type="entry name" value="Sig_transdc_His_kin-like_C"/>
</dbReference>
<dbReference type="InterPro" id="IPR018060">
    <property type="entry name" value="HTH_AraC"/>
</dbReference>
<dbReference type="InterPro" id="IPR011006">
    <property type="entry name" value="CheY-like_superfamily"/>
</dbReference>
<evidence type="ECO:0000256" key="7">
    <source>
        <dbReference type="PROSITE-ProRule" id="PRU00169"/>
    </source>
</evidence>
<evidence type="ECO:0000313" key="13">
    <source>
        <dbReference type="Proteomes" id="UP000198748"/>
    </source>
</evidence>
<evidence type="ECO:0000256" key="6">
    <source>
        <dbReference type="ARBA" id="ARBA00023163"/>
    </source>
</evidence>
<reference evidence="13" key="1">
    <citation type="submission" date="2016-10" db="EMBL/GenBank/DDBJ databases">
        <authorList>
            <person name="Varghese N."/>
            <person name="Submissions S."/>
        </authorList>
    </citation>
    <scope>NUCLEOTIDE SEQUENCE [LARGE SCALE GENOMIC DNA]</scope>
    <source>
        <strain evidence="13">DSM 25329</strain>
    </source>
</reference>
<evidence type="ECO:0000256" key="5">
    <source>
        <dbReference type="ARBA" id="ARBA00023125"/>
    </source>
</evidence>
<dbReference type="Pfam" id="PF00512">
    <property type="entry name" value="HisKA"/>
    <property type="match status" value="1"/>
</dbReference>
<dbReference type="GO" id="GO:0043565">
    <property type="term" value="F:sequence-specific DNA binding"/>
    <property type="evidence" value="ECO:0007669"/>
    <property type="project" value="InterPro"/>
</dbReference>
<dbReference type="PROSITE" id="PS00041">
    <property type="entry name" value="HTH_ARAC_FAMILY_1"/>
    <property type="match status" value="1"/>
</dbReference>
<dbReference type="Gene3D" id="1.10.10.60">
    <property type="entry name" value="Homeodomain-like"/>
    <property type="match status" value="1"/>
</dbReference>
<dbReference type="InterPro" id="IPR015943">
    <property type="entry name" value="WD40/YVTN_repeat-like_dom_sf"/>
</dbReference>
<proteinExistence type="predicted"/>
<feature type="domain" description="Response regulatory" evidence="11">
    <location>
        <begin position="1077"/>
        <end position="1192"/>
    </location>
</feature>
<comment type="catalytic activity">
    <reaction evidence="1">
        <text>ATP + protein L-histidine = ADP + protein N-phospho-L-histidine.</text>
        <dbReference type="EC" id="2.7.13.3"/>
    </reaction>
</comment>
<evidence type="ECO:0000259" key="9">
    <source>
        <dbReference type="PROSITE" id="PS01124"/>
    </source>
</evidence>
<dbReference type="CDD" id="cd00082">
    <property type="entry name" value="HisKA"/>
    <property type="match status" value="1"/>
</dbReference>
<dbReference type="InterPro" id="IPR018062">
    <property type="entry name" value="HTH_AraC-typ_CS"/>
</dbReference>
<dbReference type="InterPro" id="IPR005467">
    <property type="entry name" value="His_kinase_dom"/>
</dbReference>
<dbReference type="GO" id="GO:0003700">
    <property type="term" value="F:DNA-binding transcription factor activity"/>
    <property type="evidence" value="ECO:0007669"/>
    <property type="project" value="InterPro"/>
</dbReference>
<sequence length="1328" mass="151115">MKNSKRLPTIAFCVLLFFTNSYGQVFKNFKEVNGVPLSATLGITQDKQGFMWFGTEAGLYRYNSKTFDQYHNGKQNNPKFIRDLVTDPHGNIWVASLRSGLYLFEPDTETFTNFEPDSANVNSLSHNSVNCVMVDRNNQVWAGTQHGLSRIVKDRGKIRITRHLQTEFSEQTLQIRSLTEDKAGNIWMATGDGLVKMQNDGSKPRLYRIPSPKKQIHLSDLIFVYADSSGIIWLGSNGTGLYQFNPFTESFKLIETLRTPNGELPRVSKLVPDNKGRYWMSTSLGLVHFDPLTSKVEWYVNHPGDPNSLGSTALYSLYLDRQGGLWCGSFYVGISYLHYDSPRFRPWPFIPSDPQSQSFSNAWLGKGKTKRIWSISNNQDKLLVFNSVGEPPLTVRLELSKEADYYCFFLDDNDVLWAAGNAVLTSFNLQTRNYRHYPLIIQGQSVTVNARTFAILKDSYNRFWIGGYYGLLLFDQKQGIFQMQNAPNISVRSIFEDSRRNIWVGSTNEVYRVNSKNSIPLAPALEKIPVGPAMANYFWRIAEDPSGNIWAAGTTSLFRYNPKNNRFEPNTDVPGGYIKDVVPDELGYLWLSAAHILYRYHPQSRTLQSYNDEDGLPQNGQLIQGFGTKDANGNLYFLTNQGMFSFEPSAIAVNKNTPPLVLTALKLYNKEVATGDSTGLLAQPLWKTQEIAFRHDQNIFTLDFALLDYVRSGQNKYAYKIDGIDRDWNHVENPSATYTNLPSGSYTFMVKAANGDGFWMKEPLKVQITILPPWWKTWYAYLFYFLAVAGAIYAINRFFWLRSSFRKENLLNQAKLDFFTNVSHEIRTHLSLISAPLEKAYQQLQDPLRVEHHLNYARNSSDRLMLLVNELLDFRKIQSGSVQLQVREHDVVKIMKSILPAFEHNSEETEIETTLVCPDTPVLLWFDIGQMQKVFYNLLSNAYKFTPNGGKVSVHIIETSNEVKIIVKDNGKGISPDHLKKLFTYYYQADSGKPGYGIGLALSKSIIERHHGHLTAESRPATETEPGETAMIIRLLRADRHYSDQEIALRSNDNLTGIFTKAAASSDKEIADKQRNTILIIEDNDELRGFICELFEGDYNILEAENGLRGIELANEHIPDIILTDVMMPKMNGVQVCRRIKNEALTAHIPVVLLTARTQREQIIEGLEVGADDYLVKPFDPRIITLKISNLLRLRDEMKLHYRQSVVEGTEAQRTVARDKNEVFITNLKNLVIDHISDVNFGVNELAFEAGMSVSVLYRKLRSLTGMTINEFVKTLRLNEAKRLLESGDYNVGEVASIIGFDDSKYFSKEFKKVFGKTPNEVKGKMIN</sequence>
<dbReference type="SUPFAM" id="SSF55874">
    <property type="entry name" value="ATPase domain of HSP90 chaperone/DNA topoisomerase II/histidine kinase"/>
    <property type="match status" value="1"/>
</dbReference>
<dbReference type="OrthoDB" id="905544at2"/>
<dbReference type="InterPro" id="IPR036097">
    <property type="entry name" value="HisK_dim/P_sf"/>
</dbReference>
<gene>
    <name evidence="12" type="ORF">SAMN04487996_105125</name>
</gene>
<accession>A0A1G7D6I3</accession>